<evidence type="ECO:0000259" key="3">
    <source>
        <dbReference type="PROSITE" id="PS50835"/>
    </source>
</evidence>
<sequence length="158" mass="18208">MNIRLLCFLLLMVVVTVDSARLRGGRRGRGRKKGRAGSPRFIFYTSPGRREYYDNPNGARILKSSHFDYEFYLGHKIVFICVAKGDPRPQITWFKDGVELFSHPYFQISEWQHGETKLKSKLEITPATQMDSGTYECQANNKYAVDRRVFKADFGANS</sequence>
<dbReference type="InterPro" id="IPR013098">
    <property type="entry name" value="Ig_I-set"/>
</dbReference>
<dbReference type="Proteomes" id="UP000694941">
    <property type="component" value="Unplaced"/>
</dbReference>
<accession>A0ABM1TIA4</accession>
<dbReference type="InterPro" id="IPR003599">
    <property type="entry name" value="Ig_sub"/>
</dbReference>
<keyword evidence="2" id="KW-0732">Signal</keyword>
<dbReference type="PANTHER" id="PTHR10075">
    <property type="entry name" value="BASIGIN RELATED"/>
    <property type="match status" value="1"/>
</dbReference>
<dbReference type="InterPro" id="IPR007110">
    <property type="entry name" value="Ig-like_dom"/>
</dbReference>
<keyword evidence="4" id="KW-1185">Reference proteome</keyword>
<dbReference type="SUPFAM" id="SSF48726">
    <property type="entry name" value="Immunoglobulin"/>
    <property type="match status" value="1"/>
</dbReference>
<dbReference type="RefSeq" id="XP_022255610.1">
    <property type="nucleotide sequence ID" value="XM_022399902.1"/>
</dbReference>
<dbReference type="SMART" id="SM00408">
    <property type="entry name" value="IGc2"/>
    <property type="match status" value="1"/>
</dbReference>
<evidence type="ECO:0000256" key="1">
    <source>
        <dbReference type="ARBA" id="ARBA00023319"/>
    </source>
</evidence>
<evidence type="ECO:0000313" key="5">
    <source>
        <dbReference type="RefSeq" id="XP_022255610.1"/>
    </source>
</evidence>
<dbReference type="SMART" id="SM00409">
    <property type="entry name" value="IG"/>
    <property type="match status" value="1"/>
</dbReference>
<dbReference type="GeneID" id="106471292"/>
<evidence type="ECO:0000313" key="4">
    <source>
        <dbReference type="Proteomes" id="UP000694941"/>
    </source>
</evidence>
<keyword evidence="1" id="KW-0393">Immunoglobulin domain</keyword>
<gene>
    <name evidence="5" type="primary">LOC106471292</name>
</gene>
<evidence type="ECO:0000256" key="2">
    <source>
        <dbReference type="SAM" id="SignalP"/>
    </source>
</evidence>
<protein>
    <submittedName>
        <fullName evidence="5">Immunoglobulin domain-containing protein oig-4-like</fullName>
    </submittedName>
</protein>
<dbReference type="InterPro" id="IPR003598">
    <property type="entry name" value="Ig_sub2"/>
</dbReference>
<feature type="chain" id="PRO_5047315335" evidence="2">
    <location>
        <begin position="20"/>
        <end position="158"/>
    </location>
</feature>
<dbReference type="CDD" id="cd00096">
    <property type="entry name" value="Ig"/>
    <property type="match status" value="1"/>
</dbReference>
<dbReference type="Gene3D" id="2.60.40.10">
    <property type="entry name" value="Immunoglobulins"/>
    <property type="match status" value="1"/>
</dbReference>
<name>A0ABM1TIA4_LIMPO</name>
<proteinExistence type="predicted"/>
<feature type="signal peptide" evidence="2">
    <location>
        <begin position="1"/>
        <end position="19"/>
    </location>
</feature>
<dbReference type="PANTHER" id="PTHR10075:SF100">
    <property type="entry name" value="FASCICLIN-2"/>
    <property type="match status" value="1"/>
</dbReference>
<reference evidence="5" key="1">
    <citation type="submission" date="2025-08" db="UniProtKB">
        <authorList>
            <consortium name="RefSeq"/>
        </authorList>
    </citation>
    <scope>IDENTIFICATION</scope>
    <source>
        <tissue evidence="5">Muscle</tissue>
    </source>
</reference>
<organism evidence="4 5">
    <name type="scientific">Limulus polyphemus</name>
    <name type="common">Atlantic horseshoe crab</name>
    <dbReference type="NCBI Taxonomy" id="6850"/>
    <lineage>
        <taxon>Eukaryota</taxon>
        <taxon>Metazoa</taxon>
        <taxon>Ecdysozoa</taxon>
        <taxon>Arthropoda</taxon>
        <taxon>Chelicerata</taxon>
        <taxon>Merostomata</taxon>
        <taxon>Xiphosura</taxon>
        <taxon>Limulidae</taxon>
        <taxon>Limulus</taxon>
    </lineage>
</organism>
<dbReference type="Pfam" id="PF07679">
    <property type="entry name" value="I-set"/>
    <property type="match status" value="1"/>
</dbReference>
<dbReference type="PROSITE" id="PS50835">
    <property type="entry name" value="IG_LIKE"/>
    <property type="match status" value="1"/>
</dbReference>
<dbReference type="InterPro" id="IPR036179">
    <property type="entry name" value="Ig-like_dom_sf"/>
</dbReference>
<feature type="domain" description="Ig-like" evidence="3">
    <location>
        <begin position="56"/>
        <end position="150"/>
    </location>
</feature>
<dbReference type="InterPro" id="IPR013783">
    <property type="entry name" value="Ig-like_fold"/>
</dbReference>